<dbReference type="SMART" id="SM00490">
    <property type="entry name" value="HELICc"/>
    <property type="match status" value="1"/>
</dbReference>
<dbReference type="Gene3D" id="3.40.50.300">
    <property type="entry name" value="P-loop containing nucleotide triphosphate hydrolases"/>
    <property type="match status" value="2"/>
</dbReference>
<dbReference type="InterPro" id="IPR011545">
    <property type="entry name" value="DEAD/DEAH_box_helicase_dom"/>
</dbReference>
<feature type="region of interest" description="Disordered" evidence="14">
    <location>
        <begin position="497"/>
        <end position="545"/>
    </location>
</feature>
<dbReference type="PANTHER" id="PTHR47959:SF24">
    <property type="entry name" value="ATP-DEPENDENT RNA HELICASE"/>
    <property type="match status" value="1"/>
</dbReference>
<dbReference type="EMBL" id="JBBBZM010000039">
    <property type="protein sequence ID" value="KAL0637109.1"/>
    <property type="molecule type" value="Genomic_DNA"/>
</dbReference>
<keyword evidence="4 13" id="KW-0378">Hydrolase</keyword>
<name>A0ABR3GMI4_9PEZI</name>
<dbReference type="InterPro" id="IPR050079">
    <property type="entry name" value="DEAD_box_RNA_helicase"/>
</dbReference>
<evidence type="ECO:0000256" key="11">
    <source>
        <dbReference type="ARBA" id="ARBA00024398"/>
    </source>
</evidence>
<dbReference type="Pfam" id="PF00270">
    <property type="entry name" value="DEAD"/>
    <property type="match status" value="1"/>
</dbReference>
<comment type="subcellular location">
    <subcellularLocation>
        <location evidence="1">Nucleus</location>
    </subcellularLocation>
</comment>
<gene>
    <name evidence="18" type="primary">RRP3</name>
    <name evidence="18" type="ORF">Q9L58_003932</name>
</gene>
<feature type="region of interest" description="Disordered" evidence="14">
    <location>
        <begin position="1"/>
        <end position="24"/>
    </location>
</feature>
<evidence type="ECO:0000259" key="16">
    <source>
        <dbReference type="PROSITE" id="PS51194"/>
    </source>
</evidence>
<dbReference type="PROSITE" id="PS00039">
    <property type="entry name" value="DEAD_ATP_HELICASE"/>
    <property type="match status" value="1"/>
</dbReference>
<evidence type="ECO:0000313" key="19">
    <source>
        <dbReference type="Proteomes" id="UP001447188"/>
    </source>
</evidence>
<feature type="domain" description="DEAD-box RNA helicase Q" evidence="17">
    <location>
        <begin position="112"/>
        <end position="140"/>
    </location>
</feature>
<feature type="short sequence motif" description="Q motif" evidence="12">
    <location>
        <begin position="112"/>
        <end position="140"/>
    </location>
</feature>
<keyword evidence="7" id="KW-0694">RNA-binding</keyword>
<dbReference type="InterPro" id="IPR000629">
    <property type="entry name" value="RNA-helicase_DEAD-box_CS"/>
</dbReference>
<dbReference type="GO" id="GO:0003724">
    <property type="term" value="F:RNA helicase activity"/>
    <property type="evidence" value="ECO:0007669"/>
    <property type="project" value="UniProtKB-EC"/>
</dbReference>
<accession>A0ABR3GMI4</accession>
<dbReference type="CDD" id="cd18787">
    <property type="entry name" value="SF2_C_DEAD"/>
    <property type="match status" value="1"/>
</dbReference>
<feature type="compositionally biased region" description="Acidic residues" evidence="14">
    <location>
        <begin position="54"/>
        <end position="80"/>
    </location>
</feature>
<dbReference type="InterPro" id="IPR014014">
    <property type="entry name" value="RNA_helicase_DEAD_Q_motif"/>
</dbReference>
<dbReference type="PROSITE" id="PS51194">
    <property type="entry name" value="HELICASE_CTER"/>
    <property type="match status" value="1"/>
</dbReference>
<feature type="compositionally biased region" description="Basic and acidic residues" evidence="14">
    <location>
        <begin position="536"/>
        <end position="545"/>
    </location>
</feature>
<dbReference type="InterPro" id="IPR014001">
    <property type="entry name" value="Helicase_ATP-bd"/>
</dbReference>
<evidence type="ECO:0000256" key="10">
    <source>
        <dbReference type="ARBA" id="ARBA00024394"/>
    </source>
</evidence>
<evidence type="ECO:0000256" key="9">
    <source>
        <dbReference type="ARBA" id="ARBA00024350"/>
    </source>
</evidence>
<evidence type="ECO:0000256" key="5">
    <source>
        <dbReference type="ARBA" id="ARBA00022806"/>
    </source>
</evidence>
<dbReference type="InterPro" id="IPR001650">
    <property type="entry name" value="Helicase_C-like"/>
</dbReference>
<evidence type="ECO:0000259" key="15">
    <source>
        <dbReference type="PROSITE" id="PS51192"/>
    </source>
</evidence>
<evidence type="ECO:0000259" key="17">
    <source>
        <dbReference type="PROSITE" id="PS51195"/>
    </source>
</evidence>
<feature type="domain" description="Helicase ATP-binding" evidence="15">
    <location>
        <begin position="143"/>
        <end position="314"/>
    </location>
</feature>
<evidence type="ECO:0000256" key="3">
    <source>
        <dbReference type="ARBA" id="ARBA00022741"/>
    </source>
</evidence>
<feature type="compositionally biased region" description="Basic and acidic residues" evidence="14">
    <location>
        <begin position="497"/>
        <end position="516"/>
    </location>
</feature>
<sequence>MPEGPAKKRKTSHGAAAVVARKSRVETIPETAKLSKRLKKSMKGVLVPVVGESQSEEEEDDKEEEEKGDDKTDSEEEEEKEGVKEVVVREKMEISEIMTAPESAAGELVVVKSFKQLGVMDSLCEACENLGYKQPTPIQVESIPVALEGKDVIALAETGSGKTAAFALPILQALWNNPIGLFACVLAPTRELAFQISDQFEALGGGIGVRCAVIVGGMDMMTQSVALGKKPHVLVATPGRLLDHLENTKGFSLRTLKYLVMDEADRLLDMDFGPILDKILKVIPKTRNTYLFSATMTSKVEKLQRASLSSPVRVEVSSKYSTVSTLIQRFLFIPFKHKDTYLVYLMNEFAGQTVIIFTRTVQETNRLAILLRHLGFKAVPLNGQMSQSARLGALNKFKSGSRNILVATDVAARGLDIPSVDCVINHDLAQDSKTYIHRVGRTARAGRSGRSISIVTQYDVELFLRIEAALGKKIPEFEAEEENVLIFSERVGEAQREAAKLMREEKDRKGGGRGEGRSGGSGGRGGRGGAKAGKRRRDDMDRGEE</sequence>
<dbReference type="SUPFAM" id="SSF52540">
    <property type="entry name" value="P-loop containing nucleoside triphosphate hydrolases"/>
    <property type="match status" value="1"/>
</dbReference>
<evidence type="ECO:0000313" key="18">
    <source>
        <dbReference type="EMBL" id="KAL0637109.1"/>
    </source>
</evidence>
<evidence type="ECO:0000256" key="14">
    <source>
        <dbReference type="SAM" id="MobiDB-lite"/>
    </source>
</evidence>
<evidence type="ECO:0000256" key="8">
    <source>
        <dbReference type="ARBA" id="ARBA00023242"/>
    </source>
</evidence>
<dbReference type="CDD" id="cd17954">
    <property type="entry name" value="DEADc_DDX47"/>
    <property type="match status" value="1"/>
</dbReference>
<evidence type="ECO:0000256" key="2">
    <source>
        <dbReference type="ARBA" id="ARBA00022517"/>
    </source>
</evidence>
<dbReference type="InterPro" id="IPR044765">
    <property type="entry name" value="DDX47/Rrp3_DEADc"/>
</dbReference>
<evidence type="ECO:0000256" key="7">
    <source>
        <dbReference type="ARBA" id="ARBA00022884"/>
    </source>
</evidence>
<feature type="region of interest" description="Disordered" evidence="14">
    <location>
        <begin position="45"/>
        <end position="84"/>
    </location>
</feature>
<dbReference type="PROSITE" id="PS51195">
    <property type="entry name" value="Q_MOTIF"/>
    <property type="match status" value="1"/>
</dbReference>
<dbReference type="GO" id="GO:0016787">
    <property type="term" value="F:hydrolase activity"/>
    <property type="evidence" value="ECO:0007669"/>
    <property type="project" value="UniProtKB-KW"/>
</dbReference>
<dbReference type="SMART" id="SM00487">
    <property type="entry name" value="DEXDc"/>
    <property type="match status" value="1"/>
</dbReference>
<evidence type="ECO:0000256" key="13">
    <source>
        <dbReference type="RuleBase" id="RU000492"/>
    </source>
</evidence>
<dbReference type="InterPro" id="IPR027417">
    <property type="entry name" value="P-loop_NTPase"/>
</dbReference>
<comment type="caution">
    <text evidence="18">The sequence shown here is derived from an EMBL/GenBank/DDBJ whole genome shotgun (WGS) entry which is preliminary data.</text>
</comment>
<reference evidence="18 19" key="1">
    <citation type="submission" date="2024-02" db="EMBL/GenBank/DDBJ databases">
        <title>Discinaceae phylogenomics.</title>
        <authorList>
            <person name="Dirks A.C."/>
            <person name="James T.Y."/>
        </authorList>
    </citation>
    <scope>NUCLEOTIDE SEQUENCE [LARGE SCALE GENOMIC DNA]</scope>
    <source>
        <strain evidence="18 19">ACD0624</strain>
    </source>
</reference>
<feature type="domain" description="Helicase C-terminal" evidence="16">
    <location>
        <begin position="337"/>
        <end position="485"/>
    </location>
</feature>
<dbReference type="Proteomes" id="UP001447188">
    <property type="component" value="Unassembled WGS sequence"/>
</dbReference>
<keyword evidence="8" id="KW-0539">Nucleus</keyword>
<proteinExistence type="inferred from homology"/>
<protein>
    <recommendedName>
        <fullName evidence="11">ATP-dependent rRNA helicase RRP3</fullName>
    </recommendedName>
    <alternativeName>
        <fullName evidence="10">ATP-dependent rRNA helicase rrp3</fullName>
    </alternativeName>
</protein>
<dbReference type="Pfam" id="PF00271">
    <property type="entry name" value="Helicase_C"/>
    <property type="match status" value="1"/>
</dbReference>
<keyword evidence="3 13" id="KW-0547">Nucleotide-binding</keyword>
<evidence type="ECO:0000256" key="12">
    <source>
        <dbReference type="PROSITE-ProRule" id="PRU00552"/>
    </source>
</evidence>
<dbReference type="PANTHER" id="PTHR47959">
    <property type="entry name" value="ATP-DEPENDENT RNA HELICASE RHLE-RELATED"/>
    <property type="match status" value="1"/>
</dbReference>
<comment type="similarity">
    <text evidence="9">Belongs to the DEAD box helicase family. DDX47/RRP3 subfamily.</text>
</comment>
<keyword evidence="6 13" id="KW-0067">ATP-binding</keyword>
<keyword evidence="2" id="KW-0690">Ribosome biogenesis</keyword>
<keyword evidence="5 13" id="KW-0347">Helicase</keyword>
<evidence type="ECO:0000256" key="6">
    <source>
        <dbReference type="ARBA" id="ARBA00022840"/>
    </source>
</evidence>
<evidence type="ECO:0000256" key="4">
    <source>
        <dbReference type="ARBA" id="ARBA00022801"/>
    </source>
</evidence>
<feature type="compositionally biased region" description="Gly residues" evidence="14">
    <location>
        <begin position="517"/>
        <end position="531"/>
    </location>
</feature>
<dbReference type="PROSITE" id="PS51192">
    <property type="entry name" value="HELICASE_ATP_BIND_1"/>
    <property type="match status" value="1"/>
</dbReference>
<organism evidence="18 19">
    <name type="scientific">Discina gigas</name>
    <dbReference type="NCBI Taxonomy" id="1032678"/>
    <lineage>
        <taxon>Eukaryota</taxon>
        <taxon>Fungi</taxon>
        <taxon>Dikarya</taxon>
        <taxon>Ascomycota</taxon>
        <taxon>Pezizomycotina</taxon>
        <taxon>Pezizomycetes</taxon>
        <taxon>Pezizales</taxon>
        <taxon>Discinaceae</taxon>
        <taxon>Discina</taxon>
    </lineage>
</organism>
<evidence type="ECO:0000256" key="1">
    <source>
        <dbReference type="ARBA" id="ARBA00004123"/>
    </source>
</evidence>
<keyword evidence="19" id="KW-1185">Reference proteome</keyword>